<feature type="domain" description="Heterokaryon incompatibility" evidence="1">
    <location>
        <begin position="22"/>
        <end position="117"/>
    </location>
</feature>
<dbReference type="InterPro" id="IPR010730">
    <property type="entry name" value="HET"/>
</dbReference>
<gene>
    <name evidence="2" type="ORF">IMSHALPRED_006114</name>
</gene>
<protein>
    <recommendedName>
        <fullName evidence="1">Heterokaryon incompatibility domain-containing protein</fullName>
    </recommendedName>
</protein>
<accession>A0A8H3IQY9</accession>
<comment type="caution">
    <text evidence="2">The sequence shown here is derived from an EMBL/GenBank/DDBJ whole genome shotgun (WGS) entry which is preliminary data.</text>
</comment>
<dbReference type="OrthoDB" id="20872at2759"/>
<organism evidence="2 3">
    <name type="scientific">Imshaugia aleurites</name>
    <dbReference type="NCBI Taxonomy" id="172621"/>
    <lineage>
        <taxon>Eukaryota</taxon>
        <taxon>Fungi</taxon>
        <taxon>Dikarya</taxon>
        <taxon>Ascomycota</taxon>
        <taxon>Pezizomycotina</taxon>
        <taxon>Lecanoromycetes</taxon>
        <taxon>OSLEUM clade</taxon>
        <taxon>Lecanoromycetidae</taxon>
        <taxon>Lecanorales</taxon>
        <taxon>Lecanorineae</taxon>
        <taxon>Parmeliaceae</taxon>
        <taxon>Imshaugia</taxon>
    </lineage>
</organism>
<evidence type="ECO:0000313" key="2">
    <source>
        <dbReference type="EMBL" id="CAF9924125.1"/>
    </source>
</evidence>
<proteinExistence type="predicted"/>
<dbReference type="AlphaFoldDB" id="A0A8H3IQY9"/>
<dbReference type="PANTHER" id="PTHR10622">
    <property type="entry name" value="HET DOMAIN-CONTAINING PROTEIN"/>
    <property type="match status" value="1"/>
</dbReference>
<evidence type="ECO:0000259" key="1">
    <source>
        <dbReference type="Pfam" id="PF06985"/>
    </source>
</evidence>
<sequence length="424" mass="48309">MRLLHTSTLNLHEFHGDDIPKYAILSHTWGKEEVSLQALQKVMSNESNELDGSEGYRKIKDCCKLAASDHWEYVWIDTCCIDKTSSAELSEAINSMYRWYAEARVCYAYLADVDSAGQSKSSLMSRIGRSRWFTRGWTLQELLAPITVVFYDKAWVEIGTKSSLLDKISEITGIKHQHMFEPLKASVAAKMSWASGRTTTRLEDIAYSLMGLFEVNMPLLYGEGSKAFTRLQHEIVKISDDESIFAWRDDSLLNSGAFARAPSAFRESGDVFNVKFPHLEKPPYTVTHRGLAIELALVTGTVEYGVKVLMAALQCALATDITNPISIELVYINQHDLIRTSPHTFIKHKRPPKDQEAHHNKLVYIRPTDKLDFSVRPNQAPTFYVRISSILAHGFSISETYQCRPQLFFWDKAQREERVEIEID</sequence>
<evidence type="ECO:0000313" key="3">
    <source>
        <dbReference type="Proteomes" id="UP000664534"/>
    </source>
</evidence>
<dbReference type="Proteomes" id="UP000664534">
    <property type="component" value="Unassembled WGS sequence"/>
</dbReference>
<dbReference type="EMBL" id="CAJPDT010000035">
    <property type="protein sequence ID" value="CAF9924125.1"/>
    <property type="molecule type" value="Genomic_DNA"/>
</dbReference>
<dbReference type="PANTHER" id="PTHR10622:SF10">
    <property type="entry name" value="HET DOMAIN-CONTAINING PROTEIN"/>
    <property type="match status" value="1"/>
</dbReference>
<keyword evidence="3" id="KW-1185">Reference proteome</keyword>
<name>A0A8H3IQY9_9LECA</name>
<reference evidence="2" key="1">
    <citation type="submission" date="2021-03" db="EMBL/GenBank/DDBJ databases">
        <authorList>
            <person name="Tagirdzhanova G."/>
        </authorList>
    </citation>
    <scope>NUCLEOTIDE SEQUENCE</scope>
</reference>
<dbReference type="Pfam" id="PF06985">
    <property type="entry name" value="HET"/>
    <property type="match status" value="1"/>
</dbReference>